<keyword evidence="3 5" id="KW-0378">Hydrolase</keyword>
<dbReference type="InterPro" id="IPR011059">
    <property type="entry name" value="Metal-dep_hydrolase_composite"/>
</dbReference>
<protein>
    <submittedName>
        <fullName evidence="10">N-acetylglucosamine-6-phosphate deacetylase</fullName>
    </submittedName>
</protein>
<dbReference type="PANTHER" id="PTHR11113:SF14">
    <property type="entry name" value="N-ACETYLGLUCOSAMINE-6-PHOSPHATE DEACETYLASE"/>
    <property type="match status" value="1"/>
</dbReference>
<evidence type="ECO:0000256" key="8">
    <source>
        <dbReference type="PIRSR" id="PIRSR038994-3"/>
    </source>
</evidence>
<name>A0A2G6KH97_9BACT</name>
<evidence type="ECO:0000256" key="1">
    <source>
        <dbReference type="ARBA" id="ARBA00010716"/>
    </source>
</evidence>
<feature type="binding site" evidence="8">
    <location>
        <position position="219"/>
    </location>
    <ligand>
        <name>Zn(2+)</name>
        <dbReference type="ChEBI" id="CHEBI:29105"/>
    </ligand>
</feature>
<dbReference type="EMBL" id="PDSK01000066">
    <property type="protein sequence ID" value="PIE35037.1"/>
    <property type="molecule type" value="Genomic_DNA"/>
</dbReference>
<evidence type="ECO:0000256" key="2">
    <source>
        <dbReference type="ARBA" id="ARBA00022723"/>
    </source>
</evidence>
<evidence type="ECO:0000256" key="7">
    <source>
        <dbReference type="PIRSR" id="PIRSR038994-2"/>
    </source>
</evidence>
<feature type="binding site" evidence="7">
    <location>
        <position position="254"/>
    </location>
    <ligand>
        <name>substrate</name>
    </ligand>
</feature>
<feature type="binding site" evidence="7">
    <location>
        <begin position="222"/>
        <end position="223"/>
    </location>
    <ligand>
        <name>substrate</name>
    </ligand>
</feature>
<feature type="binding site" evidence="7">
    <location>
        <position position="139"/>
    </location>
    <ligand>
        <name>substrate</name>
    </ligand>
</feature>
<keyword evidence="2 8" id="KW-0479">Metal-binding</keyword>
<dbReference type="PIRSF" id="PIRSF038994">
    <property type="entry name" value="NagA"/>
    <property type="match status" value="1"/>
</dbReference>
<dbReference type="InterPro" id="IPR003764">
    <property type="entry name" value="GlcNAc_6-P_deAcase"/>
</dbReference>
<dbReference type="Pfam" id="PF01979">
    <property type="entry name" value="Amidohydro_1"/>
    <property type="match status" value="1"/>
</dbReference>
<feature type="binding site" evidence="7">
    <location>
        <position position="230"/>
    </location>
    <ligand>
        <name>substrate</name>
    </ligand>
</feature>
<evidence type="ECO:0000256" key="4">
    <source>
        <dbReference type="ARBA" id="ARBA00023277"/>
    </source>
</evidence>
<feature type="binding site" evidence="7">
    <location>
        <begin position="313"/>
        <end position="315"/>
    </location>
    <ligand>
        <name>substrate</name>
    </ligand>
</feature>
<comment type="cofactor">
    <cofactor evidence="8">
        <name>a divalent metal cation</name>
        <dbReference type="ChEBI" id="CHEBI:60240"/>
    </cofactor>
    <text evidence="8">Binds 1 divalent metal cation per subunit.</text>
</comment>
<dbReference type="CDD" id="cd00854">
    <property type="entry name" value="NagA"/>
    <property type="match status" value="1"/>
</dbReference>
<comment type="similarity">
    <text evidence="1 5">Belongs to the metallo-dependent hydrolases superfamily. NagA family.</text>
</comment>
<dbReference type="PANTHER" id="PTHR11113">
    <property type="entry name" value="N-ACETYLGLUCOSAMINE-6-PHOSPHATE DEACETYLASE"/>
    <property type="match status" value="1"/>
</dbReference>
<organism evidence="10 11">
    <name type="scientific">candidate division KSB3 bacterium</name>
    <dbReference type="NCBI Taxonomy" id="2044937"/>
    <lineage>
        <taxon>Bacteria</taxon>
        <taxon>candidate division KSB3</taxon>
    </lineage>
</organism>
<evidence type="ECO:0000259" key="9">
    <source>
        <dbReference type="Pfam" id="PF01979"/>
    </source>
</evidence>
<accession>A0A2G6KH97</accession>
<dbReference type="Proteomes" id="UP000230821">
    <property type="component" value="Unassembled WGS sequence"/>
</dbReference>
<evidence type="ECO:0000256" key="6">
    <source>
        <dbReference type="PIRSR" id="PIRSR038994-1"/>
    </source>
</evidence>
<reference evidence="10 11" key="1">
    <citation type="submission" date="2017-10" db="EMBL/GenBank/DDBJ databases">
        <title>Novel microbial diversity and functional potential in the marine mammal oral microbiome.</title>
        <authorList>
            <person name="Dudek N.K."/>
            <person name="Sun C.L."/>
            <person name="Burstein D."/>
            <person name="Kantor R.S."/>
            <person name="Aliaga Goltsman D.S."/>
            <person name="Bik E.M."/>
            <person name="Thomas B.C."/>
            <person name="Banfield J.F."/>
            <person name="Relman D.A."/>
        </authorList>
    </citation>
    <scope>NUCLEOTIDE SEQUENCE [LARGE SCALE GENOMIC DNA]</scope>
    <source>
        <strain evidence="10">DOLJORAL78_47_16</strain>
    </source>
</reference>
<evidence type="ECO:0000313" key="10">
    <source>
        <dbReference type="EMBL" id="PIE35037.1"/>
    </source>
</evidence>
<proteinExistence type="inferred from homology"/>
<dbReference type="AlphaFoldDB" id="A0A2G6KH97"/>
<dbReference type="GO" id="GO:0006046">
    <property type="term" value="P:N-acetylglucosamine catabolic process"/>
    <property type="evidence" value="ECO:0007669"/>
    <property type="project" value="TreeGrafter"/>
</dbReference>
<feature type="domain" description="Amidohydrolase-related" evidence="9">
    <location>
        <begin position="49"/>
        <end position="384"/>
    </location>
</feature>
<dbReference type="SUPFAM" id="SSF51338">
    <property type="entry name" value="Composite domain of metallo-dependent hydrolases"/>
    <property type="match status" value="1"/>
</dbReference>
<dbReference type="InterPro" id="IPR006680">
    <property type="entry name" value="Amidohydro-rel"/>
</dbReference>
<feature type="binding site" evidence="8">
    <location>
        <position position="128"/>
    </location>
    <ligand>
        <name>Zn(2+)</name>
        <dbReference type="ChEBI" id="CHEBI:29105"/>
    </ligand>
</feature>
<gene>
    <name evidence="10" type="primary">nagA</name>
    <name evidence="10" type="ORF">CSA56_05785</name>
</gene>
<dbReference type="FunFam" id="3.20.20.140:FF:000004">
    <property type="entry name" value="N-acetylglucosamine-6-phosphate deacetylase"/>
    <property type="match status" value="1"/>
</dbReference>
<evidence type="ECO:0000256" key="5">
    <source>
        <dbReference type="PIRNR" id="PIRNR038994"/>
    </source>
</evidence>
<dbReference type="Gene3D" id="2.30.40.10">
    <property type="entry name" value="Urease, subunit C, domain 1"/>
    <property type="match status" value="1"/>
</dbReference>
<feature type="binding site" evidence="8">
    <location>
        <position position="198"/>
    </location>
    <ligand>
        <name>Zn(2+)</name>
        <dbReference type="ChEBI" id="CHEBI:29105"/>
    </ligand>
</feature>
<dbReference type="GO" id="GO:0008448">
    <property type="term" value="F:N-acetylglucosamine-6-phosphate deacetylase activity"/>
    <property type="evidence" value="ECO:0007669"/>
    <property type="project" value="InterPro"/>
</dbReference>
<dbReference type="InterPro" id="IPR032466">
    <property type="entry name" value="Metal_Hydrolase"/>
</dbReference>
<dbReference type="Gene3D" id="3.20.20.140">
    <property type="entry name" value="Metal-dependent hydrolases"/>
    <property type="match status" value="1"/>
</dbReference>
<dbReference type="SUPFAM" id="SSF51556">
    <property type="entry name" value="Metallo-dependent hydrolases"/>
    <property type="match status" value="1"/>
</dbReference>
<feature type="active site" description="Proton donor/acceptor" evidence="6">
    <location>
        <position position="277"/>
    </location>
</feature>
<evidence type="ECO:0000256" key="3">
    <source>
        <dbReference type="ARBA" id="ARBA00022801"/>
    </source>
</evidence>
<keyword evidence="4 5" id="KW-0119">Carbohydrate metabolism</keyword>
<dbReference type="NCBIfam" id="TIGR00221">
    <property type="entry name" value="nagA"/>
    <property type="match status" value="1"/>
</dbReference>
<comment type="caution">
    <text evidence="10">The sequence shown here is derived from an EMBL/GenBank/DDBJ whole genome shotgun (WGS) entry which is preliminary data.</text>
</comment>
<dbReference type="GO" id="GO:0046872">
    <property type="term" value="F:metal ion binding"/>
    <property type="evidence" value="ECO:0007669"/>
    <property type="project" value="UniProtKB-KW"/>
</dbReference>
<evidence type="ECO:0000313" key="11">
    <source>
        <dbReference type="Proteomes" id="UP000230821"/>
    </source>
</evidence>
<sequence length="392" mass="42411">MILRGDIYTSEQCIQNGYMKVEGKTITAISSEPMSPKTNEPVLDYSGHMIVPGFINVHIHGGAGSDAMDATREAVEAIAADQVRQGVTTFLLTTLSADRVTLRQVLANFSAILSEPLQGAQIGGIHVEGPFISLEKKGAQSEEAIRDYDHVNTLDELKQFVEISGGTIRLITLAPERQDAEALVRFAAERNIVVSLGHSCASFEQARQAIEWGARHATHTFNGMPPIHHRQPGLLTAVMLDDRVYTEMIADGVHLNPAICQLLLRVKGEDKVILITDALRCAGMPDGDYVFSDQQVTKSGKYVYIRGKVGETLAGSILDMNRGVEILVKQAGYTRQQAIKAASANPARALGIDDTKGDLAPGKDADIVILNEGFDVQSVFIQGVEADRHGSP</sequence>